<dbReference type="EMBL" id="BAABBV010000001">
    <property type="protein sequence ID" value="GAA4158224.1"/>
    <property type="molecule type" value="Genomic_DNA"/>
</dbReference>
<dbReference type="InterPro" id="IPR006059">
    <property type="entry name" value="SBP"/>
</dbReference>
<sequence length="441" mass="47203">MTHQLTRRQFGAITTGLGATLLLAACGTSATPTSAQKASAGDKFKKASLTFAFWGNPVRNAYTDQIIKNYEKAHPTITVAQQPGEWATYWTKLSTQVAGGTAPDIIQMDQAYIAEYGGRGALADLSTIESIDTKPLKSTLDEGRLNGKLYGIPTGNNAYAVCVNKTLFEKAGVEVPDDKTWTWDDYLDTAHKLTQGSGGAFRGTNWFGADQELKIWLYQRGEDLYTKDGKLGASVDNLTEFFAFVQKLFTSGDGPTNDGYATDIAAAVEQTLFGTNKVAMCWMWSNQITAYQKANGGDCALLRPPSKAGSADKNGVYYKASMYWSISSRSKAPAQAGGLVNEFLNSTSAAALQLAERGVPANPDVLAVVKPKLSATDQLAVDYMDAIKDEITNVPPVPPKGTSTVGTVAQRHEQDVIFGRATPVAAAKAFKSEVEGLIASA</sequence>
<dbReference type="Proteomes" id="UP001415169">
    <property type="component" value="Unassembled WGS sequence"/>
</dbReference>
<dbReference type="Pfam" id="PF13416">
    <property type="entry name" value="SBP_bac_8"/>
    <property type="match status" value="1"/>
</dbReference>
<organism evidence="2 3">
    <name type="scientific">Gryllotalpicola daejeonensis</name>
    <dbReference type="NCBI Taxonomy" id="993087"/>
    <lineage>
        <taxon>Bacteria</taxon>
        <taxon>Bacillati</taxon>
        <taxon>Actinomycetota</taxon>
        <taxon>Actinomycetes</taxon>
        <taxon>Micrococcales</taxon>
        <taxon>Microbacteriaceae</taxon>
        <taxon>Gryllotalpicola</taxon>
    </lineage>
</organism>
<keyword evidence="1" id="KW-0732">Signal</keyword>
<dbReference type="InterPro" id="IPR050490">
    <property type="entry name" value="Bact_solute-bd_prot1"/>
</dbReference>
<gene>
    <name evidence="2" type="ORF">GCM10022286_10800</name>
</gene>
<dbReference type="PANTHER" id="PTHR43649">
    <property type="entry name" value="ARABINOSE-BINDING PROTEIN-RELATED"/>
    <property type="match status" value="1"/>
</dbReference>
<feature type="signal peptide" evidence="1">
    <location>
        <begin position="1"/>
        <end position="24"/>
    </location>
</feature>
<reference evidence="2" key="2">
    <citation type="submission" date="2023-12" db="EMBL/GenBank/DDBJ databases">
        <authorList>
            <person name="Sun Q."/>
            <person name="Inoue M."/>
        </authorList>
    </citation>
    <scope>NUCLEOTIDE SEQUENCE</scope>
    <source>
        <strain evidence="2">JCM 17590</strain>
    </source>
</reference>
<protein>
    <submittedName>
        <fullName evidence="2">Extracellular solute-binding protein</fullName>
    </submittedName>
</protein>
<dbReference type="CDD" id="cd13585">
    <property type="entry name" value="PBP2_TMBP_like"/>
    <property type="match status" value="1"/>
</dbReference>
<feature type="chain" id="PRO_5046809252" evidence="1">
    <location>
        <begin position="25"/>
        <end position="441"/>
    </location>
</feature>
<dbReference type="RefSeq" id="WP_344790726.1">
    <property type="nucleotide sequence ID" value="NZ_BAABBV010000001.1"/>
</dbReference>
<evidence type="ECO:0000256" key="1">
    <source>
        <dbReference type="SAM" id="SignalP"/>
    </source>
</evidence>
<accession>A0ABP7ZI10</accession>
<proteinExistence type="predicted"/>
<dbReference type="SUPFAM" id="SSF53850">
    <property type="entry name" value="Periplasmic binding protein-like II"/>
    <property type="match status" value="1"/>
</dbReference>
<dbReference type="Gene3D" id="3.40.190.10">
    <property type="entry name" value="Periplasmic binding protein-like II"/>
    <property type="match status" value="2"/>
</dbReference>
<dbReference type="InterPro" id="IPR006311">
    <property type="entry name" value="TAT_signal"/>
</dbReference>
<keyword evidence="3" id="KW-1185">Reference proteome</keyword>
<evidence type="ECO:0000313" key="2">
    <source>
        <dbReference type="EMBL" id="GAA4158224.1"/>
    </source>
</evidence>
<comment type="caution">
    <text evidence="2">The sequence shown here is derived from an EMBL/GenBank/DDBJ whole genome shotgun (WGS) entry which is preliminary data.</text>
</comment>
<reference evidence="2" key="1">
    <citation type="journal article" date="2014" name="Int. J. Syst. Evol. Microbiol.">
        <title>Complete genome of a new Firmicutes species belonging to the dominant human colonic microbiota ('Ruminococcus bicirculans') reveals two chromosomes and a selective capacity to utilize plant glucans.</title>
        <authorList>
            <consortium name="NISC Comparative Sequencing Program"/>
            <person name="Wegmann U."/>
            <person name="Louis P."/>
            <person name="Goesmann A."/>
            <person name="Henrissat B."/>
            <person name="Duncan S.H."/>
            <person name="Flint H.J."/>
        </authorList>
    </citation>
    <scope>NUCLEOTIDE SEQUENCE</scope>
    <source>
        <strain evidence="2">JCM 17590</strain>
    </source>
</reference>
<dbReference type="PANTHER" id="PTHR43649:SF11">
    <property type="entry name" value="ABC TRANSPORTER SUBSTRATE-BINDING PROTEIN YESO-RELATED"/>
    <property type="match status" value="1"/>
</dbReference>
<dbReference type="PROSITE" id="PS51257">
    <property type="entry name" value="PROKAR_LIPOPROTEIN"/>
    <property type="match status" value="1"/>
</dbReference>
<dbReference type="PROSITE" id="PS51318">
    <property type="entry name" value="TAT"/>
    <property type="match status" value="1"/>
</dbReference>
<evidence type="ECO:0000313" key="3">
    <source>
        <dbReference type="Proteomes" id="UP001415169"/>
    </source>
</evidence>
<name>A0ABP7ZI10_9MICO</name>